<comment type="caution">
    <text evidence="6">The sequence shown here is derived from an EMBL/GenBank/DDBJ whole genome shotgun (WGS) entry which is preliminary data.</text>
</comment>
<evidence type="ECO:0000256" key="3">
    <source>
        <dbReference type="SAM" id="MobiDB-lite"/>
    </source>
</evidence>
<dbReference type="PANTHER" id="PTHR23318:SF0">
    <property type="entry name" value="SERINE_THREONINE-PROTEIN PHOSPHATASE 4 REGULATORY SUBUNIT 3"/>
    <property type="match status" value="1"/>
</dbReference>
<evidence type="ECO:0000259" key="4">
    <source>
        <dbReference type="Pfam" id="PF04802"/>
    </source>
</evidence>
<feature type="compositionally biased region" description="Acidic residues" evidence="3">
    <location>
        <begin position="135"/>
        <end position="156"/>
    </location>
</feature>
<comment type="subcellular location">
    <subcellularLocation>
        <location evidence="1">Nucleus</location>
    </subcellularLocation>
</comment>
<evidence type="ECO:0000256" key="2">
    <source>
        <dbReference type="ARBA" id="ARBA00023242"/>
    </source>
</evidence>
<feature type="compositionally biased region" description="Basic and acidic residues" evidence="3">
    <location>
        <begin position="13"/>
        <end position="24"/>
    </location>
</feature>
<feature type="domain" description="PP4R3 EVH1-like" evidence="5">
    <location>
        <begin position="161"/>
        <end position="258"/>
    </location>
</feature>
<dbReference type="GO" id="GO:0072542">
    <property type="term" value="F:protein phosphatase activator activity"/>
    <property type="evidence" value="ECO:0007669"/>
    <property type="project" value="TreeGrafter"/>
</dbReference>
<feature type="region of interest" description="Disordered" evidence="3">
    <location>
        <begin position="1"/>
        <end position="156"/>
    </location>
</feature>
<feature type="compositionally biased region" description="Low complexity" evidence="3">
    <location>
        <begin position="952"/>
        <end position="963"/>
    </location>
</feature>
<feature type="domain" description="Serine/threonine-protein phosphatase 4 regulatory subunit 3-like central" evidence="4">
    <location>
        <begin position="304"/>
        <end position="749"/>
    </location>
</feature>
<dbReference type="GO" id="GO:0030289">
    <property type="term" value="C:protein phosphatase 4 complex"/>
    <property type="evidence" value="ECO:0007669"/>
    <property type="project" value="TreeGrafter"/>
</dbReference>
<feature type="compositionally biased region" description="Basic and acidic residues" evidence="3">
    <location>
        <begin position="113"/>
        <end position="123"/>
    </location>
</feature>
<dbReference type="GO" id="GO:0005654">
    <property type="term" value="C:nucleoplasm"/>
    <property type="evidence" value="ECO:0007669"/>
    <property type="project" value="TreeGrafter"/>
</dbReference>
<evidence type="ECO:0000256" key="1">
    <source>
        <dbReference type="ARBA" id="ARBA00004123"/>
    </source>
</evidence>
<sequence length="1134" mass="126105">MSTLLSASPSLMDIDHTTSDHSDAPSKSFVSSSQSHSNSHVNNGRHDISRPIIQSLPPRPSAPEPPSPPPSTSTSFGVNASSPNGLRDSADSEGSSPQQLLNLQKNVSTSSLKLEEEPVKSEPDGDGSGFSQVSDPEEDPDLGSGESDGDWSQEEYEADIRRVKVYELVGQKWTDRGTAFCQGDYDDEARQARLIARAEHSNEILLQCIIRATDVYQRQQDTLIVWTEPDGSDYALSFQDIDGCSEVWEFIGEVQRHLQEKGEDEGAPSDAGSSMHMFTAEPTNSFVHSAKLPTPALGNMHECERVIRQVCRQPHGKERLCDYIILNDYVKQISDIHQQAEDLEDIHELHACYSCMQAILLINEPALYEYILQDAIFSGVLGVLEYDPEFPTHKALYREFFNSSAHFREPIPIRDSQIRIKIHQTYRLQLLKDFILARVTDDATFNVLNSCIIFNQIDIVTNVQQDERFLRELVGLFLTTEKGDVKDGKRLDKGKARSGSFDAAVENKESRPNGSAQNGISPYSPEIGPQPAPEWLPSPSSSAPLSLSSTTPPYSLDDRRKDTIHLIQQLCLLGKNVQLPARMQLFRTLVDRGVLHAIQWALGRSEPQVLSTAGEVLSLILDHDVGGVRQHVMKQVGMAGKPTMGVSMGVAGDSTAGLETKRETLLETLCRSLTTTQEVAYRSQIADAIKTVLDVPQADGQEPTNVIAMRAMARAKDDPVTERFLDHFYQKCSENLFRPFTDLHEHHKVKAALRFFRATLKLANPNLFMQLMRHEVFTPILQLTIRESRLDNLLSSCCQEFFEHIRRENFRDLLTHLMTKYQANIKELAASPICGERFQNLIRRWEMNNEPPPKETGERPPPPVPSVRKWGQGNSLEAEEEDYFNKSDEEELPPKTANPPVISPSVNTLKRKRGKGFPGPLSTSPKQLRPLARPPMQSLVDYGDDDEDDITNAASSSKNSGSSVNLDQSKTMYSSSSFKPVDWFSGLQMPSPVTSSSPNKTSSSKKSSFDSLDEIGVDIGEFVPNRLAETRSPPRIGEKRRRETEDDEDEMLERLMKSKKQNLASSPQKDDPTSKSSVISKMSSTPPLSGSGKLKLKLGLTTNFSLTPNSQSSSSPSPSPTSSNDETPKKNVDS</sequence>
<dbReference type="SUPFAM" id="SSF50729">
    <property type="entry name" value="PH domain-like"/>
    <property type="match status" value="1"/>
</dbReference>
<evidence type="ECO:0000313" key="7">
    <source>
        <dbReference type="Proteomes" id="UP001050691"/>
    </source>
</evidence>
<feature type="compositionally biased region" description="Polar residues" evidence="3">
    <location>
        <begin position="92"/>
        <end position="112"/>
    </location>
</feature>
<dbReference type="PANTHER" id="PTHR23318">
    <property type="entry name" value="ATP SYNTHASE GAMMA-RELATED"/>
    <property type="match status" value="1"/>
</dbReference>
<evidence type="ECO:0000259" key="5">
    <source>
        <dbReference type="Pfam" id="PF22972"/>
    </source>
</evidence>
<dbReference type="GO" id="GO:0006974">
    <property type="term" value="P:DNA damage response"/>
    <property type="evidence" value="ECO:0007669"/>
    <property type="project" value="TreeGrafter"/>
</dbReference>
<feature type="compositionally biased region" description="Low complexity" evidence="3">
    <location>
        <begin position="26"/>
        <end position="39"/>
    </location>
</feature>
<feature type="compositionally biased region" description="Low complexity" evidence="3">
    <location>
        <begin position="1074"/>
        <end position="1124"/>
    </location>
</feature>
<feature type="region of interest" description="Disordered" evidence="3">
    <location>
        <begin position="487"/>
        <end position="554"/>
    </location>
</feature>
<protein>
    <recommendedName>
        <fullName evidence="8">Serine/threonine-protein phosphatase 4 regulatory subunit 3-like central domain-containing protein</fullName>
    </recommendedName>
</protein>
<dbReference type="AlphaFoldDB" id="A0AAV5A207"/>
<dbReference type="InterPro" id="IPR011993">
    <property type="entry name" value="PH-like_dom_sf"/>
</dbReference>
<feature type="compositionally biased region" description="Polar residues" evidence="3">
    <location>
        <begin position="512"/>
        <end position="521"/>
    </location>
</feature>
<proteinExistence type="predicted"/>
<dbReference type="InterPro" id="IPR006887">
    <property type="entry name" value="P4R3-like_central_dom"/>
</dbReference>
<dbReference type="InterPro" id="IPR055236">
    <property type="entry name" value="EVH1_PP4R3"/>
</dbReference>
<dbReference type="EMBL" id="BPWL01000002">
    <property type="protein sequence ID" value="GJJ07253.1"/>
    <property type="molecule type" value="Genomic_DNA"/>
</dbReference>
<gene>
    <name evidence="6" type="ORF">Clacol_001453</name>
</gene>
<organism evidence="6 7">
    <name type="scientific">Clathrus columnatus</name>
    <dbReference type="NCBI Taxonomy" id="1419009"/>
    <lineage>
        <taxon>Eukaryota</taxon>
        <taxon>Fungi</taxon>
        <taxon>Dikarya</taxon>
        <taxon>Basidiomycota</taxon>
        <taxon>Agaricomycotina</taxon>
        <taxon>Agaricomycetes</taxon>
        <taxon>Phallomycetidae</taxon>
        <taxon>Phallales</taxon>
        <taxon>Clathraceae</taxon>
        <taxon>Clathrus</taxon>
    </lineage>
</organism>
<dbReference type="InterPro" id="IPR051137">
    <property type="entry name" value="PP4R3-like"/>
</dbReference>
<feature type="compositionally biased region" description="Pro residues" evidence="3">
    <location>
        <begin position="57"/>
        <end position="71"/>
    </location>
</feature>
<dbReference type="Pfam" id="PF04802">
    <property type="entry name" value="PP4R3"/>
    <property type="match status" value="2"/>
</dbReference>
<feature type="region of interest" description="Disordered" evidence="3">
    <location>
        <begin position="847"/>
        <end position="1134"/>
    </location>
</feature>
<accession>A0AAV5A207</accession>
<keyword evidence="7" id="KW-1185">Reference proteome</keyword>
<evidence type="ECO:0008006" key="8">
    <source>
        <dbReference type="Google" id="ProtNLM"/>
    </source>
</evidence>
<name>A0AAV5A207_9AGAM</name>
<feature type="compositionally biased region" description="Basic and acidic residues" evidence="3">
    <location>
        <begin position="847"/>
        <end position="858"/>
    </location>
</feature>
<feature type="compositionally biased region" description="Polar residues" evidence="3">
    <location>
        <begin position="964"/>
        <end position="978"/>
    </location>
</feature>
<feature type="compositionally biased region" description="Low complexity" evidence="3">
    <location>
        <begin position="990"/>
        <end position="1006"/>
    </location>
</feature>
<reference evidence="6" key="1">
    <citation type="submission" date="2021-10" db="EMBL/GenBank/DDBJ databases">
        <title>De novo Genome Assembly of Clathrus columnatus (Basidiomycota, Fungi) Using Illumina and Nanopore Sequence Data.</title>
        <authorList>
            <person name="Ogiso-Tanaka E."/>
            <person name="Itagaki H."/>
            <person name="Hosoya T."/>
            <person name="Hosaka K."/>
        </authorList>
    </citation>
    <scope>NUCLEOTIDE SEQUENCE</scope>
    <source>
        <strain evidence="6">MO-923</strain>
    </source>
</reference>
<dbReference type="Gene3D" id="2.30.29.30">
    <property type="entry name" value="Pleckstrin-homology domain (PH domain)/Phosphotyrosine-binding domain (PTB)"/>
    <property type="match status" value="1"/>
</dbReference>
<dbReference type="Proteomes" id="UP001050691">
    <property type="component" value="Unassembled WGS sequence"/>
</dbReference>
<feature type="domain" description="Serine/threonine-protein phosphatase 4 regulatory subunit 3-like central" evidence="4">
    <location>
        <begin position="751"/>
        <end position="846"/>
    </location>
</feature>
<dbReference type="Pfam" id="PF22972">
    <property type="entry name" value="EVH1_PP4R3"/>
    <property type="match status" value="1"/>
</dbReference>
<feature type="compositionally biased region" description="Low complexity" evidence="3">
    <location>
        <begin position="537"/>
        <end position="554"/>
    </location>
</feature>
<keyword evidence="2" id="KW-0539">Nucleus</keyword>
<evidence type="ECO:0000313" key="6">
    <source>
        <dbReference type="EMBL" id="GJJ07253.1"/>
    </source>
</evidence>